<keyword evidence="6 13" id="KW-0812">Transmembrane</keyword>
<dbReference type="GO" id="GO:0022904">
    <property type="term" value="P:respiratory electron transport chain"/>
    <property type="evidence" value="ECO:0007669"/>
    <property type="project" value="InterPro"/>
</dbReference>
<evidence type="ECO:0000256" key="8">
    <source>
        <dbReference type="ARBA" id="ARBA00022982"/>
    </source>
</evidence>
<gene>
    <name evidence="15" type="ORF">BTJ39_01650</name>
</gene>
<name>A0A1S8YRX2_9GAMM</name>
<proteinExistence type="inferred from homology"/>
<evidence type="ECO:0000256" key="3">
    <source>
        <dbReference type="ARBA" id="ARBA00022448"/>
    </source>
</evidence>
<comment type="cofactor">
    <cofactor evidence="1">
        <name>heme b</name>
        <dbReference type="ChEBI" id="CHEBI:60344"/>
    </cofactor>
</comment>
<dbReference type="EMBL" id="MRUL01000001">
    <property type="protein sequence ID" value="OON41889.1"/>
    <property type="molecule type" value="Genomic_DNA"/>
</dbReference>
<comment type="caution">
    <text evidence="15">The sequence shown here is derived from an EMBL/GenBank/DDBJ whole genome shotgun (WGS) entry which is preliminary data.</text>
</comment>
<feature type="transmembrane region" description="Helical" evidence="13">
    <location>
        <begin position="133"/>
        <end position="154"/>
    </location>
</feature>
<protein>
    <submittedName>
        <fullName evidence="15">Cytochrome B</fullName>
    </submittedName>
</protein>
<keyword evidence="3" id="KW-0813">Transport</keyword>
<evidence type="ECO:0000256" key="12">
    <source>
        <dbReference type="ARBA" id="ARBA00037975"/>
    </source>
</evidence>
<evidence type="ECO:0000256" key="6">
    <source>
        <dbReference type="ARBA" id="ARBA00022692"/>
    </source>
</evidence>
<evidence type="ECO:0000256" key="13">
    <source>
        <dbReference type="SAM" id="Phobius"/>
    </source>
</evidence>
<dbReference type="STRING" id="1926881.BTJ39_01650"/>
<sequence>MKSKYSKPQVFLHWLSAIIIIWATISGFWAAFGDLSPASKDWIGFFNVSLTTLFIPFFIIRLFYAFFSAKPNDDLLTHKEEILAFIGHFLLYVNITVVMVTGVLMMERPINVFNWFTLPQPLTNLQLTSLFNFIHMISCTTLALLVIGHILAVIKHQLQGKALLRRMGW</sequence>
<evidence type="ECO:0000256" key="5">
    <source>
        <dbReference type="ARBA" id="ARBA00022617"/>
    </source>
</evidence>
<dbReference type="OrthoDB" id="8589936at2"/>
<feature type="domain" description="Cytochrome b561 bacterial/Ni-hydrogenase" evidence="14">
    <location>
        <begin position="5"/>
        <end position="167"/>
    </location>
</feature>
<feature type="transmembrane region" description="Helical" evidence="13">
    <location>
        <begin position="12"/>
        <end position="32"/>
    </location>
</feature>
<reference evidence="15 16" key="1">
    <citation type="submission" date="2016-12" db="EMBL/GenBank/DDBJ databases">
        <title>Izhakiella australiana sp. nov. of genus Izhakiella isolated from Australian desert.</title>
        <authorList>
            <person name="Ji M."/>
        </authorList>
    </citation>
    <scope>NUCLEOTIDE SEQUENCE [LARGE SCALE GENOMIC DNA]</scope>
    <source>
        <strain evidence="15 16">D4N98</strain>
    </source>
</reference>
<organism evidence="15 16">
    <name type="scientific">Izhakiella australiensis</name>
    <dbReference type="NCBI Taxonomy" id="1926881"/>
    <lineage>
        <taxon>Bacteria</taxon>
        <taxon>Pseudomonadati</taxon>
        <taxon>Pseudomonadota</taxon>
        <taxon>Gammaproteobacteria</taxon>
        <taxon>Enterobacterales</taxon>
        <taxon>Erwiniaceae</taxon>
        <taxon>Izhakiella</taxon>
    </lineage>
</organism>
<keyword evidence="11 13" id="KW-0472">Membrane</keyword>
<dbReference type="RefSeq" id="WP_078000914.1">
    <property type="nucleotide sequence ID" value="NZ_MRUL01000001.1"/>
</dbReference>
<dbReference type="AlphaFoldDB" id="A0A1S8YRX2"/>
<dbReference type="Proteomes" id="UP000190667">
    <property type="component" value="Unassembled WGS sequence"/>
</dbReference>
<evidence type="ECO:0000259" key="14">
    <source>
        <dbReference type="Pfam" id="PF01292"/>
    </source>
</evidence>
<keyword evidence="4" id="KW-1003">Cell membrane</keyword>
<dbReference type="InterPro" id="IPR011577">
    <property type="entry name" value="Cyt_b561_bac/Ni-Hgenase"/>
</dbReference>
<keyword evidence="7" id="KW-0479">Metal-binding</keyword>
<keyword evidence="16" id="KW-1185">Reference proteome</keyword>
<evidence type="ECO:0000256" key="7">
    <source>
        <dbReference type="ARBA" id="ARBA00022723"/>
    </source>
</evidence>
<keyword evidence="10" id="KW-0408">Iron</keyword>
<evidence type="ECO:0000256" key="4">
    <source>
        <dbReference type="ARBA" id="ARBA00022475"/>
    </source>
</evidence>
<keyword evidence="8" id="KW-0249">Electron transport</keyword>
<dbReference type="GO" id="GO:0046872">
    <property type="term" value="F:metal ion binding"/>
    <property type="evidence" value="ECO:0007669"/>
    <property type="project" value="UniProtKB-KW"/>
</dbReference>
<keyword evidence="5" id="KW-0349">Heme</keyword>
<dbReference type="GO" id="GO:0009055">
    <property type="term" value="F:electron transfer activity"/>
    <property type="evidence" value="ECO:0007669"/>
    <property type="project" value="InterPro"/>
</dbReference>
<dbReference type="InterPro" id="IPR052168">
    <property type="entry name" value="Cytochrome_b561_oxidase"/>
</dbReference>
<dbReference type="Pfam" id="PF01292">
    <property type="entry name" value="Ni_hydr_CYTB"/>
    <property type="match status" value="1"/>
</dbReference>
<accession>A0A1S8YRX2</accession>
<comment type="subcellular location">
    <subcellularLocation>
        <location evidence="2">Cell membrane</location>
        <topology evidence="2">Multi-pass membrane protein</topology>
    </subcellularLocation>
</comment>
<dbReference type="SUPFAM" id="SSF81342">
    <property type="entry name" value="Transmembrane di-heme cytochromes"/>
    <property type="match status" value="1"/>
</dbReference>
<dbReference type="GO" id="GO:0005886">
    <property type="term" value="C:plasma membrane"/>
    <property type="evidence" value="ECO:0007669"/>
    <property type="project" value="UniProtKB-SubCell"/>
</dbReference>
<dbReference type="PANTHER" id="PTHR30529:SF1">
    <property type="entry name" value="CYTOCHROME B561 HOMOLOG 2"/>
    <property type="match status" value="1"/>
</dbReference>
<evidence type="ECO:0000256" key="11">
    <source>
        <dbReference type="ARBA" id="ARBA00023136"/>
    </source>
</evidence>
<evidence type="ECO:0000313" key="15">
    <source>
        <dbReference type="EMBL" id="OON41889.1"/>
    </source>
</evidence>
<evidence type="ECO:0000256" key="9">
    <source>
        <dbReference type="ARBA" id="ARBA00022989"/>
    </source>
</evidence>
<comment type="similarity">
    <text evidence="12">Belongs to the cytochrome b561 family.</text>
</comment>
<evidence type="ECO:0000256" key="10">
    <source>
        <dbReference type="ARBA" id="ARBA00023004"/>
    </source>
</evidence>
<dbReference type="InterPro" id="IPR016174">
    <property type="entry name" value="Di-haem_cyt_TM"/>
</dbReference>
<keyword evidence="9 13" id="KW-1133">Transmembrane helix</keyword>
<evidence type="ECO:0000256" key="1">
    <source>
        <dbReference type="ARBA" id="ARBA00001970"/>
    </source>
</evidence>
<feature type="transmembrane region" description="Helical" evidence="13">
    <location>
        <begin position="44"/>
        <end position="64"/>
    </location>
</feature>
<evidence type="ECO:0000256" key="2">
    <source>
        <dbReference type="ARBA" id="ARBA00004651"/>
    </source>
</evidence>
<evidence type="ECO:0000313" key="16">
    <source>
        <dbReference type="Proteomes" id="UP000190667"/>
    </source>
</evidence>
<dbReference type="GO" id="GO:0020037">
    <property type="term" value="F:heme binding"/>
    <property type="evidence" value="ECO:0007669"/>
    <property type="project" value="TreeGrafter"/>
</dbReference>
<dbReference type="PANTHER" id="PTHR30529">
    <property type="entry name" value="CYTOCHROME B561"/>
    <property type="match status" value="1"/>
</dbReference>
<feature type="transmembrane region" description="Helical" evidence="13">
    <location>
        <begin position="85"/>
        <end position="106"/>
    </location>
</feature>